<dbReference type="InterPro" id="IPR011011">
    <property type="entry name" value="Znf_FYVE_PHD"/>
</dbReference>
<dbReference type="GO" id="GO:0005524">
    <property type="term" value="F:ATP binding"/>
    <property type="evidence" value="ECO:0007669"/>
    <property type="project" value="UniProtKB-UniRule"/>
</dbReference>
<feature type="region of interest" description="Actin-binding" evidence="10">
    <location>
        <begin position="714"/>
        <end position="736"/>
    </location>
</feature>
<evidence type="ECO:0000256" key="8">
    <source>
        <dbReference type="ARBA" id="ARBA00023203"/>
    </source>
</evidence>
<dbReference type="InterPro" id="IPR000306">
    <property type="entry name" value="Znf_FYVE"/>
</dbReference>
<evidence type="ECO:0000256" key="2">
    <source>
        <dbReference type="ARBA" id="ARBA00022741"/>
    </source>
</evidence>
<dbReference type="PANTHER" id="PTHR13140">
    <property type="entry name" value="MYOSIN"/>
    <property type="match status" value="1"/>
</dbReference>
<comment type="caution">
    <text evidence="14">The sequence shown here is derived from an EMBL/GenBank/DDBJ whole genome shotgun (WGS) entry which is preliminary data.</text>
</comment>
<keyword evidence="5 10" id="KW-0067">ATP-binding</keyword>
<evidence type="ECO:0000256" key="7">
    <source>
        <dbReference type="ARBA" id="ARBA00023175"/>
    </source>
</evidence>
<keyword evidence="4" id="KW-0862">Zinc</keyword>
<dbReference type="PROSITE" id="PS50178">
    <property type="entry name" value="ZF_FYVE"/>
    <property type="match status" value="1"/>
</dbReference>
<evidence type="ECO:0000256" key="10">
    <source>
        <dbReference type="PROSITE-ProRule" id="PRU00782"/>
    </source>
</evidence>
<dbReference type="EMBL" id="CAKLBY020000223">
    <property type="protein sequence ID" value="CAK7936003.1"/>
    <property type="molecule type" value="Genomic_DNA"/>
</dbReference>
<dbReference type="InterPro" id="IPR027417">
    <property type="entry name" value="P-loop_NTPase"/>
</dbReference>
<feature type="compositionally biased region" description="Acidic residues" evidence="11">
    <location>
        <begin position="1198"/>
        <end position="1208"/>
    </location>
</feature>
<feature type="region of interest" description="Disordered" evidence="11">
    <location>
        <begin position="1366"/>
        <end position="1389"/>
    </location>
</feature>
<evidence type="ECO:0000256" key="11">
    <source>
        <dbReference type="SAM" id="MobiDB-lite"/>
    </source>
</evidence>
<feature type="compositionally biased region" description="Basic and acidic residues" evidence="11">
    <location>
        <begin position="1175"/>
        <end position="1193"/>
    </location>
</feature>
<feature type="region of interest" description="Disordered" evidence="11">
    <location>
        <begin position="1147"/>
        <end position="1217"/>
    </location>
</feature>
<dbReference type="InterPro" id="IPR000048">
    <property type="entry name" value="IQ_motif_EF-hand-BS"/>
</dbReference>
<keyword evidence="1" id="KW-0479">Metal-binding</keyword>
<dbReference type="InterPro" id="IPR017455">
    <property type="entry name" value="Znf_FYVE-rel"/>
</dbReference>
<evidence type="ECO:0000256" key="3">
    <source>
        <dbReference type="ARBA" id="ARBA00022771"/>
    </source>
</evidence>
<dbReference type="PROSITE" id="PS50096">
    <property type="entry name" value="IQ"/>
    <property type="match status" value="2"/>
</dbReference>
<feature type="region of interest" description="Disordered" evidence="11">
    <location>
        <begin position="1327"/>
        <end position="1349"/>
    </location>
</feature>
<feature type="domain" description="Myosin motor" evidence="13">
    <location>
        <begin position="64"/>
        <end position="871"/>
    </location>
</feature>
<dbReference type="Gene3D" id="3.30.40.10">
    <property type="entry name" value="Zinc/RING finger domain, C3HC4 (zinc finger)"/>
    <property type="match status" value="1"/>
</dbReference>
<dbReference type="InterPro" id="IPR036961">
    <property type="entry name" value="Kinesin_motor_dom_sf"/>
</dbReference>
<dbReference type="Gene3D" id="1.10.10.820">
    <property type="match status" value="1"/>
</dbReference>
<comment type="similarity">
    <text evidence="10">Belongs to the TRAFAC class myosin-kinesin ATPase superfamily. Myosin family.</text>
</comment>
<feature type="compositionally biased region" description="Basic and acidic residues" evidence="11">
    <location>
        <begin position="1065"/>
        <end position="1077"/>
    </location>
</feature>
<feature type="domain" description="FYVE-type" evidence="12">
    <location>
        <begin position="1428"/>
        <end position="1489"/>
    </location>
</feature>
<feature type="binding site" evidence="10">
    <location>
        <begin position="176"/>
        <end position="183"/>
    </location>
    <ligand>
        <name>ATP</name>
        <dbReference type="ChEBI" id="CHEBI:30616"/>
    </ligand>
</feature>
<dbReference type="Gene3D" id="1.20.120.720">
    <property type="entry name" value="Myosin VI head, motor domain, U50 subdomain"/>
    <property type="match status" value="2"/>
</dbReference>
<dbReference type="GO" id="GO:0007015">
    <property type="term" value="P:actin filament organization"/>
    <property type="evidence" value="ECO:0007669"/>
    <property type="project" value="TreeGrafter"/>
</dbReference>
<dbReference type="SUPFAM" id="SSF52540">
    <property type="entry name" value="P-loop containing nucleoside triphosphate hydrolases"/>
    <property type="match status" value="1"/>
</dbReference>
<dbReference type="Proteomes" id="UP001162060">
    <property type="component" value="Unassembled WGS sequence"/>
</dbReference>
<keyword evidence="2 10" id="KW-0547">Nucleotide-binding</keyword>
<keyword evidence="7 10" id="KW-0505">Motor protein</keyword>
<dbReference type="SMART" id="SM00064">
    <property type="entry name" value="FYVE"/>
    <property type="match status" value="1"/>
</dbReference>
<dbReference type="GO" id="GO:0016020">
    <property type="term" value="C:membrane"/>
    <property type="evidence" value="ECO:0007669"/>
    <property type="project" value="TreeGrafter"/>
</dbReference>
<name>A0AAV1UQJ2_9STRA</name>
<evidence type="ECO:0000256" key="5">
    <source>
        <dbReference type="ARBA" id="ARBA00022840"/>
    </source>
</evidence>
<dbReference type="GO" id="GO:0051015">
    <property type="term" value="F:actin filament binding"/>
    <property type="evidence" value="ECO:0007669"/>
    <property type="project" value="TreeGrafter"/>
</dbReference>
<evidence type="ECO:0000256" key="6">
    <source>
        <dbReference type="ARBA" id="ARBA00023123"/>
    </source>
</evidence>
<dbReference type="GO" id="GO:0016459">
    <property type="term" value="C:myosin complex"/>
    <property type="evidence" value="ECO:0007669"/>
    <property type="project" value="UniProtKB-KW"/>
</dbReference>
<dbReference type="Gene3D" id="1.20.58.530">
    <property type="match status" value="2"/>
</dbReference>
<feature type="compositionally biased region" description="Polar residues" evidence="11">
    <location>
        <begin position="1375"/>
        <end position="1388"/>
    </location>
</feature>
<evidence type="ECO:0000259" key="13">
    <source>
        <dbReference type="PROSITE" id="PS51456"/>
    </source>
</evidence>
<gene>
    <name evidence="14" type="ORF">PM001_LOCUS21153</name>
</gene>
<dbReference type="PROSITE" id="PS51456">
    <property type="entry name" value="MYOSIN_MOTOR"/>
    <property type="match status" value="1"/>
</dbReference>
<dbReference type="Gene3D" id="3.40.850.10">
    <property type="entry name" value="Kinesin motor domain"/>
    <property type="match status" value="2"/>
</dbReference>
<feature type="compositionally biased region" description="Low complexity" evidence="11">
    <location>
        <begin position="1332"/>
        <end position="1349"/>
    </location>
</feature>
<dbReference type="PRINTS" id="PR00193">
    <property type="entry name" value="MYOSINHEAVY"/>
</dbReference>
<dbReference type="Pfam" id="PF00612">
    <property type="entry name" value="IQ"/>
    <property type="match status" value="1"/>
</dbReference>
<dbReference type="GO" id="GO:0000146">
    <property type="term" value="F:microfilament motor activity"/>
    <property type="evidence" value="ECO:0007669"/>
    <property type="project" value="TreeGrafter"/>
</dbReference>
<keyword evidence="8 10" id="KW-0009">Actin-binding</keyword>
<evidence type="ECO:0008006" key="16">
    <source>
        <dbReference type="Google" id="ProtNLM"/>
    </source>
</evidence>
<dbReference type="CDD" id="cd15760">
    <property type="entry name" value="FYVE_scVPS27p_like"/>
    <property type="match status" value="1"/>
</dbReference>
<reference evidence="14" key="1">
    <citation type="submission" date="2024-01" db="EMBL/GenBank/DDBJ databases">
        <authorList>
            <person name="Webb A."/>
        </authorList>
    </citation>
    <scope>NUCLEOTIDE SEQUENCE</scope>
    <source>
        <strain evidence="14">Pm1</strain>
    </source>
</reference>
<dbReference type="GO" id="GO:0008270">
    <property type="term" value="F:zinc ion binding"/>
    <property type="evidence" value="ECO:0007669"/>
    <property type="project" value="UniProtKB-KW"/>
</dbReference>
<dbReference type="SMART" id="SM00242">
    <property type="entry name" value="MYSc"/>
    <property type="match status" value="1"/>
</dbReference>
<keyword evidence="6 10" id="KW-0518">Myosin</keyword>
<dbReference type="CDD" id="cd23767">
    <property type="entry name" value="IQCD"/>
    <property type="match status" value="1"/>
</dbReference>
<evidence type="ECO:0000256" key="1">
    <source>
        <dbReference type="ARBA" id="ARBA00022723"/>
    </source>
</evidence>
<feature type="region of interest" description="Disordered" evidence="11">
    <location>
        <begin position="1043"/>
        <end position="1130"/>
    </location>
</feature>
<feature type="compositionally biased region" description="Basic and acidic residues" evidence="11">
    <location>
        <begin position="1148"/>
        <end position="1159"/>
    </location>
</feature>
<dbReference type="SMART" id="SM00015">
    <property type="entry name" value="IQ"/>
    <property type="match status" value="4"/>
</dbReference>
<dbReference type="Pfam" id="PF01363">
    <property type="entry name" value="FYVE"/>
    <property type="match status" value="1"/>
</dbReference>
<accession>A0AAV1UQJ2</accession>
<dbReference type="CDD" id="cd14902">
    <property type="entry name" value="MYSc_Myo41"/>
    <property type="match status" value="1"/>
</dbReference>
<dbReference type="GO" id="GO:0005737">
    <property type="term" value="C:cytoplasm"/>
    <property type="evidence" value="ECO:0007669"/>
    <property type="project" value="TreeGrafter"/>
</dbReference>
<dbReference type="InterPro" id="IPR001609">
    <property type="entry name" value="Myosin_head_motor_dom-like"/>
</dbReference>
<evidence type="ECO:0000313" key="14">
    <source>
        <dbReference type="EMBL" id="CAK7936003.1"/>
    </source>
</evidence>
<feature type="compositionally biased region" description="Polar residues" evidence="11">
    <location>
        <begin position="1105"/>
        <end position="1118"/>
    </location>
</feature>
<keyword evidence="3 9" id="KW-0863">Zinc-finger</keyword>
<proteinExistence type="inferred from homology"/>
<evidence type="ECO:0000259" key="12">
    <source>
        <dbReference type="PROSITE" id="PS50178"/>
    </source>
</evidence>
<dbReference type="Gene3D" id="1.20.5.190">
    <property type="match status" value="1"/>
</dbReference>
<dbReference type="Pfam" id="PF00063">
    <property type="entry name" value="Myosin_head"/>
    <property type="match status" value="2"/>
</dbReference>
<sequence>MDVGTNVWVKTTDAVVWAAGEVIGYDDVTGLVQVRRSDTDTVVTRRSPGNETDLCLRNMSVNLSTTSRLTCLEHLHEAALLQALSDRFAHNEIYTFIGDILVALNPLKPLPTLYAATQLDAYKRTMRPSASALSLRGNAADKKGQLPPHVFAIGGKAFGGLWNATGRTNQSILVSGESGSGKTESTKFLMQFLTSVGRDAATDPVKTNGAVDIGRRILQTNPILESFGNAQTIRNDNSSRFGKFIKIQFSAQHEIVGAQIVSYLLEKVRVLHQNPGERSFHIFYELLEGADAELLRGLGLERGGTYELLHSYGPQFARQRAMTERYAHLFVETVRAFEDTGVEEPERLAIFKILAALLHLGNVNFMVASGQETDATVVTAQSRFHLEKCAELMGVSVNELETLLSSREIKAGAEVMVLKHDPVQAKEICRSLAKAVYGRLFTWLVRRLSDGINYYDSAVSISDESDELATIGILDIFGFESLNSNGFEQLCINYANERLQAQFNEFVFEREQQVYIAEGIDWRNISYPSNAACLALFDDKSNGLFSLLDQECLMPKGSNQALSTKFYRYHGGDRLIEATGLLQQPQLAKSTLPQLMSSFSKYLHRSESQEKAVLLDLKKHTFSASKMERVNHQFVVHHFAGRVCYNVEQFIEKNSDTLPADAGSILSSSRNEVVKAIGAEDDADMPGADNASAGRRRYSMLRAPSVSAQFKNQLDRLLVQIGRTEAHYIRCLKPNELKKPGVFDRVRVVEQMRSVGVLEAVRIARHGYPIRLAHASFIDLFSGFKCFLSERDRSMTSHDLAQALVAVLSAKDCREDTVDCKENPSGVLTAVTEYGNGRVLDRNECHKDVQVGKTLVFCRSTTYTRFCRYRLELRNHRATVLQKHYRGYRRRKWFLELRAVVVRVQAIVRGFLGRRRVDKLRLLRRANAATRIQACWKRSSAQHKVEEMRKAKRYDAAVRLMQMRVRLFLAQRHFAKALDDKRCLAQRKYDESVNEKREHAAASIIQKHSRRWIDENRCVTMRLQRFRLMVAFNKLRRACLASPATSEVEAEPSPSDDCSTGSSERCQESKSFGDELTRPSLEQEDSSTCDDRMEPLICVSASAYRPSNSRQRSRANNGSHRRCRSSSRDVDRNTLLENEILRLQQMLADHRSGRDGHSRDRWRRSLNNACPRRSVPSDEHSVRAPRSDRRRYSTDGTLSDDEGGEIDDNVSLLPPRRAQSVVPGKQLDHVSIISRKIEELDEKCKFLEHVVARKNYEEATHESFAYSRGSLCGRERFPSADGSLCGDPSVSEAGSDVDSIIFSIQSQMDKLRQSIAVKGQALQTSGKSCTMSFSSSTRPTRSSSAASTTSFPNFLMGEVPRSLSSLPLSESQLSTGGSSHANSRQSGGSLLGFPLTPTSSVASSLYQVPSRCAPANFGGPGMPRIVKWARSNNCYECEEPFNLFVRRHHCRMCGNSFCHEHSNRRVSVFGIGFDDGPVRVCDKCFTEYYEAPQAPLPPQYPSQYGFASSAMSTSSRYNGL</sequence>
<protein>
    <recommendedName>
        <fullName evidence="16">Myosin-IB</fullName>
    </recommendedName>
</protein>
<evidence type="ECO:0000256" key="9">
    <source>
        <dbReference type="PROSITE-ProRule" id="PRU00091"/>
    </source>
</evidence>
<dbReference type="SUPFAM" id="SSF57903">
    <property type="entry name" value="FYVE/PHD zinc finger"/>
    <property type="match status" value="1"/>
</dbReference>
<evidence type="ECO:0000256" key="4">
    <source>
        <dbReference type="ARBA" id="ARBA00022833"/>
    </source>
</evidence>
<organism evidence="14 15">
    <name type="scientific">Peronospora matthiolae</name>
    <dbReference type="NCBI Taxonomy" id="2874970"/>
    <lineage>
        <taxon>Eukaryota</taxon>
        <taxon>Sar</taxon>
        <taxon>Stramenopiles</taxon>
        <taxon>Oomycota</taxon>
        <taxon>Peronosporomycetes</taxon>
        <taxon>Peronosporales</taxon>
        <taxon>Peronosporaceae</taxon>
        <taxon>Peronospora</taxon>
    </lineage>
</organism>
<evidence type="ECO:0000313" key="15">
    <source>
        <dbReference type="Proteomes" id="UP001162060"/>
    </source>
</evidence>
<dbReference type="PANTHER" id="PTHR13140:SF845">
    <property type="entry name" value="MYOSIN-LIKE PROTEIN"/>
    <property type="match status" value="1"/>
</dbReference>
<dbReference type="InterPro" id="IPR013083">
    <property type="entry name" value="Znf_RING/FYVE/PHD"/>
</dbReference>